<dbReference type="EMBL" id="JPWA01000001">
    <property type="protein sequence ID" value="RCK07528.1"/>
    <property type="molecule type" value="Genomic_DNA"/>
</dbReference>
<gene>
    <name evidence="1" type="ORF">TH5_00115</name>
</gene>
<accession>A0A367UH39</accession>
<reference evidence="1 2" key="1">
    <citation type="submission" date="2014-07" db="EMBL/GenBank/DDBJ databases">
        <title>Draft genome sequence of Thalassospira xianhensis P-4 (MCCC 1A02616).</title>
        <authorList>
            <person name="Lai Q."/>
            <person name="Shao Z."/>
        </authorList>
    </citation>
    <scope>NUCLEOTIDE SEQUENCE [LARGE SCALE GENOMIC DNA]</scope>
    <source>
        <strain evidence="1 2">MCCC 1A02616</strain>
    </source>
</reference>
<evidence type="ECO:0000313" key="2">
    <source>
        <dbReference type="Proteomes" id="UP000252419"/>
    </source>
</evidence>
<proteinExistence type="predicted"/>
<dbReference type="Proteomes" id="UP000252419">
    <property type="component" value="Unassembled WGS sequence"/>
</dbReference>
<evidence type="ECO:0000313" key="1">
    <source>
        <dbReference type="EMBL" id="RCK07528.1"/>
    </source>
</evidence>
<dbReference type="AlphaFoldDB" id="A0A367UH39"/>
<organism evidence="1 2">
    <name type="scientific">Thalassospira xianhensis MCCC 1A02616</name>
    <dbReference type="NCBI Taxonomy" id="1177929"/>
    <lineage>
        <taxon>Bacteria</taxon>
        <taxon>Pseudomonadati</taxon>
        <taxon>Pseudomonadota</taxon>
        <taxon>Alphaproteobacteria</taxon>
        <taxon>Rhodospirillales</taxon>
        <taxon>Thalassospiraceae</taxon>
        <taxon>Thalassospira</taxon>
    </lineage>
</organism>
<keyword evidence="2" id="KW-1185">Reference proteome</keyword>
<sequence>MMETTRQPETAFANRKNPKTLVLSAATGEEELTRKTSTILRLHPELVLVSRGSSFDVKQTLRRFADVGIDAKVYSEPFEIQGHCRTI</sequence>
<comment type="caution">
    <text evidence="1">The sequence shown here is derived from an EMBL/GenBank/DDBJ whole genome shotgun (WGS) entry which is preliminary data.</text>
</comment>
<protein>
    <submittedName>
        <fullName evidence="1">Uncharacterized protein</fullName>
    </submittedName>
</protein>
<name>A0A367UH39_9PROT</name>